<dbReference type="EC" id="5.4.99.5" evidence="3"/>
<organism evidence="3">
    <name type="scientific">uncultured Gemmatimonadaceae bacterium</name>
    <dbReference type="NCBI Taxonomy" id="246130"/>
    <lineage>
        <taxon>Bacteria</taxon>
        <taxon>Pseudomonadati</taxon>
        <taxon>Gemmatimonadota</taxon>
        <taxon>Gemmatimonadia</taxon>
        <taxon>Gemmatimonadales</taxon>
        <taxon>Gemmatimonadaceae</taxon>
        <taxon>environmental samples</taxon>
    </lineage>
</organism>
<dbReference type="GO" id="GO:0006571">
    <property type="term" value="P:tyrosine biosynthetic process"/>
    <property type="evidence" value="ECO:0007669"/>
    <property type="project" value="InterPro"/>
</dbReference>
<feature type="domain" description="Prephenate/arogenate dehydrogenase" evidence="2">
    <location>
        <begin position="1"/>
        <end position="236"/>
    </location>
</feature>
<reference evidence="3" key="1">
    <citation type="submission" date="2020-02" db="EMBL/GenBank/DDBJ databases">
        <authorList>
            <person name="Meier V. D."/>
        </authorList>
    </citation>
    <scope>NUCLEOTIDE SEQUENCE</scope>
    <source>
        <strain evidence="3">AVDCRST_MAG40</strain>
    </source>
</reference>
<dbReference type="GO" id="GO:0047794">
    <property type="term" value="F:cyclohexadienyl dehydrogenase activity"/>
    <property type="evidence" value="ECO:0007669"/>
    <property type="project" value="UniProtKB-EC"/>
</dbReference>
<dbReference type="InterPro" id="IPR003099">
    <property type="entry name" value="Prephen_DH"/>
</dbReference>
<dbReference type="PANTHER" id="PTHR21363">
    <property type="entry name" value="PREPHENATE DEHYDROGENASE"/>
    <property type="match status" value="1"/>
</dbReference>
<dbReference type="EC" id="1.3.1.43" evidence="3"/>
<dbReference type="GO" id="GO:0070403">
    <property type="term" value="F:NAD+ binding"/>
    <property type="evidence" value="ECO:0007669"/>
    <property type="project" value="InterPro"/>
</dbReference>
<dbReference type="GO" id="GO:0004106">
    <property type="term" value="F:chorismate mutase activity"/>
    <property type="evidence" value="ECO:0007669"/>
    <property type="project" value="UniProtKB-EC"/>
</dbReference>
<dbReference type="Gene3D" id="3.40.50.720">
    <property type="entry name" value="NAD(P)-binding Rossmann-like Domain"/>
    <property type="match status" value="1"/>
</dbReference>
<dbReference type="Gene3D" id="1.10.3660.10">
    <property type="entry name" value="6-phosphogluconate dehydrogenase C-terminal like domain"/>
    <property type="match status" value="1"/>
</dbReference>
<keyword evidence="3" id="KW-0413">Isomerase</keyword>
<evidence type="ECO:0000313" key="3">
    <source>
        <dbReference type="EMBL" id="CAA9301474.1"/>
    </source>
</evidence>
<dbReference type="InterPro" id="IPR046826">
    <property type="entry name" value="PDH_N"/>
</dbReference>
<dbReference type="PROSITE" id="PS51176">
    <property type="entry name" value="PDH_ADH"/>
    <property type="match status" value="1"/>
</dbReference>
<accession>A0A6J4KCW4</accession>
<dbReference type="SUPFAM" id="SSF51735">
    <property type="entry name" value="NAD(P)-binding Rossmann-fold domains"/>
    <property type="match status" value="1"/>
</dbReference>
<keyword evidence="1 3" id="KW-0560">Oxidoreductase</keyword>
<dbReference type="InterPro" id="IPR046825">
    <property type="entry name" value="PDH_C"/>
</dbReference>
<dbReference type="InterPro" id="IPR050812">
    <property type="entry name" value="Preph/Arog_dehydrog"/>
</dbReference>
<dbReference type="Pfam" id="PF20463">
    <property type="entry name" value="PDH_C"/>
    <property type="match status" value="1"/>
</dbReference>
<proteinExistence type="predicted"/>
<dbReference type="SUPFAM" id="SSF48179">
    <property type="entry name" value="6-phosphogluconate dehydrogenase C-terminal domain-like"/>
    <property type="match status" value="1"/>
</dbReference>
<dbReference type="InterPro" id="IPR008927">
    <property type="entry name" value="6-PGluconate_DH-like_C_sf"/>
</dbReference>
<name>A0A6J4KCW4_9BACT</name>
<dbReference type="EC" id="1.3.1.12" evidence="3"/>
<dbReference type="Pfam" id="PF02153">
    <property type="entry name" value="PDH_N"/>
    <property type="match status" value="1"/>
</dbReference>
<dbReference type="PANTHER" id="PTHR21363:SF0">
    <property type="entry name" value="PREPHENATE DEHYDROGENASE [NADP(+)]"/>
    <property type="match status" value="1"/>
</dbReference>
<dbReference type="GO" id="GO:0004665">
    <property type="term" value="F:prephenate dehydrogenase (NADP+) activity"/>
    <property type="evidence" value="ECO:0007669"/>
    <property type="project" value="InterPro"/>
</dbReference>
<protein>
    <submittedName>
        <fullName evidence="3">Chorismate mutase I / Cyclohexadienyl dehydrogenase(EC)</fullName>
        <ecNumber evidence="3">1.3.1.12</ecNumber>
        <ecNumber evidence="3">1.3.1.43</ecNumber>
        <ecNumber evidence="3">5.4.99.5</ecNumber>
    </submittedName>
</protein>
<dbReference type="InterPro" id="IPR036291">
    <property type="entry name" value="NAD(P)-bd_dom_sf"/>
</dbReference>
<dbReference type="AlphaFoldDB" id="A0A6J4KCW4"/>
<gene>
    <name evidence="3" type="ORF">AVDCRST_MAG40-386</name>
</gene>
<evidence type="ECO:0000259" key="2">
    <source>
        <dbReference type="PROSITE" id="PS51176"/>
    </source>
</evidence>
<sequence length="247" mass="26582">MVDVDTALTAPAAAAAADVTVVSVPIDVTEEVIRLVGPHVPERGLLMDVTSVKEAPVAAMLAATRASVLGTHPMFGPSVHTLQGQRVVLCRGRGDEWADWAARTFTARGLVITETTPALHDRAMSVVQVLTHFQTQVLGLTLARLGVPLDETLRFTSPAYVLELYVAARHFAQSPELYGPIEMRNPRTGEVTRAFGDATRELAAVLASGDQARFSELFAEVGAFFGPFTSEALEQSSFLIDRIVERA</sequence>
<dbReference type="EMBL" id="CADCTX010000107">
    <property type="protein sequence ID" value="CAA9301474.1"/>
    <property type="molecule type" value="Genomic_DNA"/>
</dbReference>
<dbReference type="GO" id="GO:0008977">
    <property type="term" value="F:prephenate dehydrogenase (NAD+) activity"/>
    <property type="evidence" value="ECO:0007669"/>
    <property type="project" value="UniProtKB-EC"/>
</dbReference>
<evidence type="ECO:0000256" key="1">
    <source>
        <dbReference type="ARBA" id="ARBA00023002"/>
    </source>
</evidence>